<dbReference type="AlphaFoldDB" id="A0A419I4P8"/>
<name>A0A419I4P8_9PSEU</name>
<sequence length="196" mass="21485">MTTQVPSARELVMLTTRLERLEAESEIRRLVSTYHWVNDTGSASGAMPGWTDLTVPAGDGTGQARLKDLQVTNGAAWSGLGLSAAWPSSAGIAADDGTPRPGYMPRMMHFLTNEWLEVDGDTACGRWYCWEPAIVHIGGELTPILIAGRLRCEFRRESGIWRYAATEFEEVFSTPYPAPGWDHVPYGPANTRKAGS</sequence>
<gene>
    <name evidence="2" type="ORF">D5S19_13820</name>
</gene>
<accession>A0A419I4P8</accession>
<dbReference type="OrthoDB" id="981191at2"/>
<dbReference type="Gene3D" id="3.10.450.50">
    <property type="match status" value="1"/>
</dbReference>
<dbReference type="Proteomes" id="UP000285112">
    <property type="component" value="Unassembled WGS sequence"/>
</dbReference>
<dbReference type="EMBL" id="QZFV01000078">
    <property type="protein sequence ID" value="RJQ85460.1"/>
    <property type="molecule type" value="Genomic_DNA"/>
</dbReference>
<dbReference type="InterPro" id="IPR032710">
    <property type="entry name" value="NTF2-like_dom_sf"/>
</dbReference>
<evidence type="ECO:0000313" key="2">
    <source>
        <dbReference type="EMBL" id="RJQ85460.1"/>
    </source>
</evidence>
<evidence type="ECO:0000313" key="3">
    <source>
        <dbReference type="Proteomes" id="UP000285112"/>
    </source>
</evidence>
<keyword evidence="3" id="KW-1185">Reference proteome</keyword>
<comment type="caution">
    <text evidence="2">The sequence shown here is derived from an EMBL/GenBank/DDBJ whole genome shotgun (WGS) entry which is preliminary data.</text>
</comment>
<organism evidence="2 3">
    <name type="scientific">Amycolatopsis panacis</name>
    <dbReference type="NCBI Taxonomy" id="2340917"/>
    <lineage>
        <taxon>Bacteria</taxon>
        <taxon>Bacillati</taxon>
        <taxon>Actinomycetota</taxon>
        <taxon>Actinomycetes</taxon>
        <taxon>Pseudonocardiales</taxon>
        <taxon>Pseudonocardiaceae</taxon>
        <taxon>Amycolatopsis</taxon>
    </lineage>
</organism>
<dbReference type="RefSeq" id="WP_120023752.1">
    <property type="nucleotide sequence ID" value="NZ_QZFV01000078.1"/>
</dbReference>
<dbReference type="InterPro" id="IPR037401">
    <property type="entry name" value="SnoaL-like"/>
</dbReference>
<protein>
    <submittedName>
        <fullName evidence="2">Nuclear transport factor 2 family protein</fullName>
    </submittedName>
</protein>
<proteinExistence type="predicted"/>
<reference evidence="2 3" key="1">
    <citation type="submission" date="2018-09" db="EMBL/GenBank/DDBJ databases">
        <title>YIM PH 21725 draft genome.</title>
        <authorList>
            <person name="Miao C."/>
        </authorList>
    </citation>
    <scope>NUCLEOTIDE SEQUENCE [LARGE SCALE GENOMIC DNA]</scope>
    <source>
        <strain evidence="3">YIM PH21725</strain>
    </source>
</reference>
<dbReference type="Pfam" id="PF13577">
    <property type="entry name" value="SnoaL_4"/>
    <property type="match status" value="1"/>
</dbReference>
<feature type="domain" description="SnoaL-like" evidence="1">
    <location>
        <begin position="19"/>
        <end position="164"/>
    </location>
</feature>
<evidence type="ECO:0000259" key="1">
    <source>
        <dbReference type="Pfam" id="PF13577"/>
    </source>
</evidence>
<dbReference type="SUPFAM" id="SSF54427">
    <property type="entry name" value="NTF2-like"/>
    <property type="match status" value="1"/>
</dbReference>